<proteinExistence type="predicted"/>
<reference evidence="3" key="1">
    <citation type="submission" date="2021-01" db="EMBL/GenBank/DDBJ databases">
        <authorList>
            <consortium name="Genoscope - CEA"/>
            <person name="William W."/>
        </authorList>
    </citation>
    <scope>NUCLEOTIDE SEQUENCE</scope>
</reference>
<evidence type="ECO:0000259" key="2">
    <source>
        <dbReference type="Pfam" id="PF09458"/>
    </source>
</evidence>
<dbReference type="AlphaFoldDB" id="A0A8S1SBA3"/>
<organism evidence="3 4">
    <name type="scientific">Paramecium pentaurelia</name>
    <dbReference type="NCBI Taxonomy" id="43138"/>
    <lineage>
        <taxon>Eukaryota</taxon>
        <taxon>Sar</taxon>
        <taxon>Alveolata</taxon>
        <taxon>Ciliophora</taxon>
        <taxon>Intramacronucleata</taxon>
        <taxon>Oligohymenophorea</taxon>
        <taxon>Peniculida</taxon>
        <taxon>Parameciidae</taxon>
        <taxon>Paramecium</taxon>
    </lineage>
</organism>
<name>A0A8S1SBA3_9CILI</name>
<keyword evidence="1" id="KW-0732">Signal</keyword>
<accession>A0A8S1SBA3</accession>
<gene>
    <name evidence="3" type="ORF">PPENT_87.1.T0060116</name>
</gene>
<protein>
    <recommendedName>
        <fullName evidence="2">H-type lectin domain-containing protein</fullName>
    </recommendedName>
</protein>
<keyword evidence="4" id="KW-1185">Reference proteome</keyword>
<sequence length="309" mass="36063">MSKSIYITIFPILLIFVCSQLNPIRSSLSKYPFESNETIVCNQTQPIQYPIKFSSISRKPQVILNLWKIKMNKGISEVQASISQIKQSQFQVNIGCKSGVLELFSFRWFVVDDQRIQVLDSFNMTNLTKKTFKHQNPNALKAFVIITSIGFTGKFDFFLKILEINQTTVTVDIQGDYANVSQLGYQIILGIQEAFIMVNQSYFYENFTSKDFPWASRDTKFLAINFYGFNYSNDVNFDFQGADGPKNQNLIYRYYVFSSIYKKNINQKEVEVIIAFFGLQKILLQYFPHQNFKTYQLSIKSRFVQFKFK</sequence>
<comment type="caution">
    <text evidence="3">The sequence shown here is derived from an EMBL/GenBank/DDBJ whole genome shotgun (WGS) entry which is preliminary data.</text>
</comment>
<dbReference type="InterPro" id="IPR019019">
    <property type="entry name" value="H-type_lectin_domain"/>
</dbReference>
<dbReference type="Proteomes" id="UP000689195">
    <property type="component" value="Unassembled WGS sequence"/>
</dbReference>
<dbReference type="OrthoDB" id="10353193at2759"/>
<dbReference type="EMBL" id="CAJJDO010000006">
    <property type="protein sequence ID" value="CAD8137486.1"/>
    <property type="molecule type" value="Genomic_DNA"/>
</dbReference>
<feature type="signal peptide" evidence="1">
    <location>
        <begin position="1"/>
        <end position="19"/>
    </location>
</feature>
<feature type="domain" description="H-type lectin" evidence="2">
    <location>
        <begin position="45"/>
        <end position="109"/>
    </location>
</feature>
<dbReference type="GO" id="GO:0007155">
    <property type="term" value="P:cell adhesion"/>
    <property type="evidence" value="ECO:0007669"/>
    <property type="project" value="InterPro"/>
</dbReference>
<evidence type="ECO:0000313" key="4">
    <source>
        <dbReference type="Proteomes" id="UP000689195"/>
    </source>
</evidence>
<evidence type="ECO:0000313" key="3">
    <source>
        <dbReference type="EMBL" id="CAD8137486.1"/>
    </source>
</evidence>
<dbReference type="Pfam" id="PF09458">
    <property type="entry name" value="H_lectin"/>
    <property type="match status" value="1"/>
</dbReference>
<feature type="chain" id="PRO_5035824786" description="H-type lectin domain-containing protein" evidence="1">
    <location>
        <begin position="20"/>
        <end position="309"/>
    </location>
</feature>
<dbReference type="GO" id="GO:0030246">
    <property type="term" value="F:carbohydrate binding"/>
    <property type="evidence" value="ECO:0007669"/>
    <property type="project" value="InterPro"/>
</dbReference>
<evidence type="ECO:0000256" key="1">
    <source>
        <dbReference type="SAM" id="SignalP"/>
    </source>
</evidence>